<evidence type="ECO:0000256" key="1">
    <source>
        <dbReference type="SAM" id="Phobius"/>
    </source>
</evidence>
<dbReference type="EMBL" id="CAFBMQ010000399">
    <property type="protein sequence ID" value="CAB4932904.1"/>
    <property type="molecule type" value="Genomic_DNA"/>
</dbReference>
<dbReference type="Gene3D" id="3.30.70.100">
    <property type="match status" value="1"/>
</dbReference>
<feature type="transmembrane region" description="Helical" evidence="1">
    <location>
        <begin position="156"/>
        <end position="176"/>
    </location>
</feature>
<reference evidence="3" key="1">
    <citation type="submission" date="2020-05" db="EMBL/GenBank/DDBJ databases">
        <authorList>
            <person name="Chiriac C."/>
            <person name="Salcher M."/>
            <person name="Ghai R."/>
            <person name="Kavagutti S V."/>
        </authorList>
    </citation>
    <scope>NUCLEOTIDE SEQUENCE</scope>
</reference>
<keyword evidence="1" id="KW-0472">Membrane</keyword>
<evidence type="ECO:0000259" key="2">
    <source>
        <dbReference type="PROSITE" id="PS51725"/>
    </source>
</evidence>
<dbReference type="InterPro" id="IPR038762">
    <property type="entry name" value="ABM_predict"/>
</dbReference>
<dbReference type="PANTHER" id="PTHR40057:SF1">
    <property type="entry name" value="SLR1162 PROTEIN"/>
    <property type="match status" value="1"/>
</dbReference>
<sequence>MPPRRRPASPDTQPVTVTAARQVRPDQVPAFEAWAEDIMALAATFPGHLGSTLLRPGAGSSEYHLVYRFHDREALAAWERSPERHRALGRAGAMVDSSRYSRVSGLESFFTAPDRADGPSRTRLTVLTIAVVFALQLVVQAVVAPYVGHWPLVLRALFYAVVLVLALGYVCMPFLTRRLARWLRPRSRD</sequence>
<keyword evidence="1" id="KW-0812">Transmembrane</keyword>
<protein>
    <submittedName>
        <fullName evidence="3">Unannotated protein</fullName>
    </submittedName>
</protein>
<proteinExistence type="predicted"/>
<feature type="transmembrane region" description="Helical" evidence="1">
    <location>
        <begin position="124"/>
        <end position="144"/>
    </location>
</feature>
<accession>A0A6J7IRL5</accession>
<dbReference type="PANTHER" id="PTHR40057">
    <property type="entry name" value="SLR1162 PROTEIN"/>
    <property type="match status" value="1"/>
</dbReference>
<name>A0A6J7IRL5_9ZZZZ</name>
<evidence type="ECO:0000313" key="3">
    <source>
        <dbReference type="EMBL" id="CAB4932904.1"/>
    </source>
</evidence>
<feature type="domain" description="ABM" evidence="2">
    <location>
        <begin position="15"/>
        <end position="104"/>
    </location>
</feature>
<keyword evidence="1" id="KW-1133">Transmembrane helix</keyword>
<dbReference type="InterPro" id="IPR011008">
    <property type="entry name" value="Dimeric_a/b-barrel"/>
</dbReference>
<dbReference type="AlphaFoldDB" id="A0A6J7IRL5"/>
<dbReference type="Pfam" id="PF03992">
    <property type="entry name" value="ABM"/>
    <property type="match status" value="1"/>
</dbReference>
<organism evidence="3">
    <name type="scientific">freshwater metagenome</name>
    <dbReference type="NCBI Taxonomy" id="449393"/>
    <lineage>
        <taxon>unclassified sequences</taxon>
        <taxon>metagenomes</taxon>
        <taxon>ecological metagenomes</taxon>
    </lineage>
</organism>
<dbReference type="InterPro" id="IPR007138">
    <property type="entry name" value="ABM_dom"/>
</dbReference>
<gene>
    <name evidence="3" type="ORF">UFOPK3609_02035</name>
</gene>
<dbReference type="SUPFAM" id="SSF54909">
    <property type="entry name" value="Dimeric alpha+beta barrel"/>
    <property type="match status" value="1"/>
</dbReference>
<dbReference type="PROSITE" id="PS51725">
    <property type="entry name" value="ABM"/>
    <property type="match status" value="1"/>
</dbReference>